<evidence type="ECO:0000313" key="1">
    <source>
        <dbReference type="EMBL" id="KAJ4725894.1"/>
    </source>
</evidence>
<protein>
    <submittedName>
        <fullName evidence="1">Dirigent protein</fullName>
    </submittedName>
</protein>
<evidence type="ECO:0000313" key="2">
    <source>
        <dbReference type="Proteomes" id="UP001164539"/>
    </source>
</evidence>
<proteinExistence type="predicted"/>
<organism evidence="1 2">
    <name type="scientific">Melia azedarach</name>
    <name type="common">Chinaberry tree</name>
    <dbReference type="NCBI Taxonomy" id="155640"/>
    <lineage>
        <taxon>Eukaryota</taxon>
        <taxon>Viridiplantae</taxon>
        <taxon>Streptophyta</taxon>
        <taxon>Embryophyta</taxon>
        <taxon>Tracheophyta</taxon>
        <taxon>Spermatophyta</taxon>
        <taxon>Magnoliopsida</taxon>
        <taxon>eudicotyledons</taxon>
        <taxon>Gunneridae</taxon>
        <taxon>Pentapetalae</taxon>
        <taxon>rosids</taxon>
        <taxon>malvids</taxon>
        <taxon>Sapindales</taxon>
        <taxon>Meliaceae</taxon>
        <taxon>Melia</taxon>
    </lineage>
</organism>
<sequence length="301" mass="31717">MFISFNNLHIYKMPKQLSLKLLKVILHLLLLAITLRCAVAARILTEDDDTPSPVVDVAPAAAPSTTSGTEAHPPLTFFMHDILGGATPSGRVVAGIVANTQIEGLPFSKPNSGVFPLSGGIPLVTANNGININNQGNNLPFLGSVNGARASTVISNNGNNNFVTSGNTLPFVTAGQLPQGATLEKLMFGTVTVIDDELTEGHELGASVIGKAQGFHLASSLDGSSQTMAFSAMFNDHEEDTINFFGVHRTAAPESQIAIVGGTGKYENAQGYATLETLQLSNQHITDGVETILQFTVYLTQ</sequence>
<accession>A0ACC1YS76</accession>
<name>A0ACC1YS76_MELAZ</name>
<reference evidence="1 2" key="1">
    <citation type="journal article" date="2023" name="Science">
        <title>Complex scaffold remodeling in plant triterpene biosynthesis.</title>
        <authorList>
            <person name="De La Pena R."/>
            <person name="Hodgson H."/>
            <person name="Liu J.C."/>
            <person name="Stephenson M.J."/>
            <person name="Martin A.C."/>
            <person name="Owen C."/>
            <person name="Harkess A."/>
            <person name="Leebens-Mack J."/>
            <person name="Jimenez L.E."/>
            <person name="Osbourn A."/>
            <person name="Sattely E.S."/>
        </authorList>
    </citation>
    <scope>NUCLEOTIDE SEQUENCE [LARGE SCALE GENOMIC DNA]</scope>
    <source>
        <strain evidence="2">cv. JPN11</strain>
        <tissue evidence="1">Leaf</tissue>
    </source>
</reference>
<dbReference type="EMBL" id="CM051395">
    <property type="protein sequence ID" value="KAJ4725894.1"/>
    <property type="molecule type" value="Genomic_DNA"/>
</dbReference>
<keyword evidence="2" id="KW-1185">Reference proteome</keyword>
<comment type="caution">
    <text evidence="1">The sequence shown here is derived from an EMBL/GenBank/DDBJ whole genome shotgun (WGS) entry which is preliminary data.</text>
</comment>
<gene>
    <name evidence="1" type="ORF">OWV82_004696</name>
</gene>
<dbReference type="Proteomes" id="UP001164539">
    <property type="component" value="Chromosome 2"/>
</dbReference>